<gene>
    <name evidence="2" type="ORF">C8Q69DRAFT_244879</name>
</gene>
<dbReference type="EMBL" id="RCNU01000004">
    <property type="protein sequence ID" value="RWQ96430.1"/>
    <property type="molecule type" value="Genomic_DNA"/>
</dbReference>
<dbReference type="Proteomes" id="UP000283841">
    <property type="component" value="Unassembled WGS sequence"/>
</dbReference>
<keyword evidence="3" id="KW-1185">Reference proteome</keyword>
<accession>A0A443HXF0</accession>
<comment type="caution">
    <text evidence="2">The sequence shown here is derived from an EMBL/GenBank/DDBJ whole genome shotgun (WGS) entry which is preliminary data.</text>
</comment>
<dbReference type="RefSeq" id="XP_028486075.1">
    <property type="nucleotide sequence ID" value="XM_028626533.1"/>
</dbReference>
<evidence type="ECO:0000256" key="1">
    <source>
        <dbReference type="SAM" id="MobiDB-lite"/>
    </source>
</evidence>
<protein>
    <submittedName>
        <fullName evidence="2">Uncharacterized protein</fullName>
    </submittedName>
</protein>
<dbReference type="VEuPathDB" id="FungiDB:C8Q69DRAFT_244879"/>
<sequence>MDSRGLLGETGGGDRPLSNNNYYYFPRTHSTHSIQSASTSRVQYCTVDIPEPQFQLSSDIQGFVIIIGWVLHLYCEYCSLCSASLPIIIFAHRSSPAQGEEILSTAQKGSQMTGPRPSNGLMCTTARKSARPRKTTRSCLGVTLRLELTFFGSPCQTSGLMLVNNLNFFFLPYELRLTTGSLGYYYGLSRLESLDDSHGPRQLFFFLSSPNAWPAALNSGLL</sequence>
<proteinExistence type="predicted"/>
<evidence type="ECO:0000313" key="2">
    <source>
        <dbReference type="EMBL" id="RWQ96430.1"/>
    </source>
</evidence>
<evidence type="ECO:0000313" key="3">
    <source>
        <dbReference type="Proteomes" id="UP000283841"/>
    </source>
</evidence>
<organism evidence="2 3">
    <name type="scientific">Byssochlamys spectabilis</name>
    <name type="common">Paecilomyces variotii</name>
    <dbReference type="NCBI Taxonomy" id="264951"/>
    <lineage>
        <taxon>Eukaryota</taxon>
        <taxon>Fungi</taxon>
        <taxon>Dikarya</taxon>
        <taxon>Ascomycota</taxon>
        <taxon>Pezizomycotina</taxon>
        <taxon>Eurotiomycetes</taxon>
        <taxon>Eurotiomycetidae</taxon>
        <taxon>Eurotiales</taxon>
        <taxon>Thermoascaceae</taxon>
        <taxon>Paecilomyces</taxon>
    </lineage>
</organism>
<dbReference type="AlphaFoldDB" id="A0A443HXF0"/>
<name>A0A443HXF0_BYSSP</name>
<reference evidence="2 3" key="1">
    <citation type="journal article" date="2018" name="Front. Microbiol.">
        <title>Genomic and genetic insights into a cosmopolitan fungus, Paecilomyces variotii (Eurotiales).</title>
        <authorList>
            <person name="Urquhart A.S."/>
            <person name="Mondo S.J."/>
            <person name="Makela M.R."/>
            <person name="Hane J.K."/>
            <person name="Wiebenga A."/>
            <person name="He G."/>
            <person name="Mihaltcheva S."/>
            <person name="Pangilinan J."/>
            <person name="Lipzen A."/>
            <person name="Barry K."/>
            <person name="de Vries R.P."/>
            <person name="Grigoriev I.V."/>
            <person name="Idnurm A."/>
        </authorList>
    </citation>
    <scope>NUCLEOTIDE SEQUENCE [LARGE SCALE GENOMIC DNA]</scope>
    <source>
        <strain evidence="2 3">CBS 101075</strain>
    </source>
</reference>
<dbReference type="GeneID" id="39595810"/>
<feature type="region of interest" description="Disordered" evidence="1">
    <location>
        <begin position="106"/>
        <end position="130"/>
    </location>
</feature>